<dbReference type="EMBL" id="AEBE01000038">
    <property type="protein sequence ID" value="EFU90867.1"/>
    <property type="molecule type" value="Genomic_DNA"/>
</dbReference>
<name>A0ABC9P7B5_ENTFL</name>
<reference evidence="1 2" key="1">
    <citation type="submission" date="2010-09" db="EMBL/GenBank/DDBJ databases">
        <authorList>
            <person name="Weinstock G."/>
            <person name="Sodergren E."/>
            <person name="Clifton S."/>
            <person name="Fulton L."/>
            <person name="Fulton B."/>
            <person name="Courtney L."/>
            <person name="Fronick C."/>
            <person name="Harrison M."/>
            <person name="Strong C."/>
            <person name="Farmer C."/>
            <person name="Delahaunty K."/>
            <person name="Markovic C."/>
            <person name="Hall O."/>
            <person name="Minx P."/>
            <person name="Tomlinson C."/>
            <person name="Mitreva M."/>
            <person name="Hou S."/>
            <person name="Chen J."/>
            <person name="Wollam A."/>
            <person name="Pepin K.H."/>
            <person name="Johnson M."/>
            <person name="Bhonagiri V."/>
            <person name="Zhang X."/>
            <person name="Suruliraj S."/>
            <person name="Warren W."/>
            <person name="Chinwalla A."/>
            <person name="Mardis E.R."/>
            <person name="Wilson R.K."/>
        </authorList>
    </citation>
    <scope>NUCLEOTIDE SEQUENCE [LARGE SCALE GENOMIC DNA]</scope>
    <source>
        <strain evidence="1 2">TX0630</strain>
    </source>
</reference>
<evidence type="ECO:0000313" key="1">
    <source>
        <dbReference type="EMBL" id="EFU90867.1"/>
    </source>
</evidence>
<gene>
    <name evidence="1" type="ORF">HMPREF9511_01143</name>
</gene>
<dbReference type="RefSeq" id="WP_002359949.1">
    <property type="nucleotide sequence ID" value="NZ_GL454792.1"/>
</dbReference>
<comment type="caution">
    <text evidence="1">The sequence shown here is derived from an EMBL/GenBank/DDBJ whole genome shotgun (WGS) entry which is preliminary data.</text>
</comment>
<sequence>MNRKIRSLIKELGNECEKEKIPLLCTVSDEGEAISSIQGNFEDVAFCMAIQEQKLIEVLPISVEKVRQSAVSALKEARSDSHQHTFVIENAEDLQDILNRIASGEFDE</sequence>
<accession>A0ABC9P7B5</accession>
<evidence type="ECO:0000313" key="2">
    <source>
        <dbReference type="Proteomes" id="UP000004933"/>
    </source>
</evidence>
<protein>
    <submittedName>
        <fullName evidence="1">Uncharacterized protein</fullName>
    </submittedName>
</protein>
<organism evidence="1 2">
    <name type="scientific">Enterococcus faecalis TX0630</name>
    <dbReference type="NCBI Taxonomy" id="749508"/>
    <lineage>
        <taxon>Bacteria</taxon>
        <taxon>Bacillati</taxon>
        <taxon>Bacillota</taxon>
        <taxon>Bacilli</taxon>
        <taxon>Lactobacillales</taxon>
        <taxon>Enterococcaceae</taxon>
        <taxon>Enterococcus</taxon>
    </lineage>
</organism>
<dbReference type="AlphaFoldDB" id="A0ABC9P7B5"/>
<dbReference type="Proteomes" id="UP000004933">
    <property type="component" value="Unassembled WGS sequence"/>
</dbReference>
<proteinExistence type="predicted"/>